<dbReference type="Pfam" id="PF02058">
    <property type="entry name" value="Guanylin"/>
    <property type="match status" value="1"/>
</dbReference>
<dbReference type="Gene3D" id="3.90.1450.10">
    <property type="entry name" value="Guanylin"/>
    <property type="match status" value="1"/>
</dbReference>
<dbReference type="PANTHER" id="PTHR11318:SF4">
    <property type="entry name" value="GUANYLATE CYCLASE ACTIVATOR 2B"/>
    <property type="match status" value="1"/>
</dbReference>
<proteinExistence type="inferred from homology"/>
<evidence type="ECO:0000256" key="3">
    <source>
        <dbReference type="ARBA" id="ARBA00022525"/>
    </source>
</evidence>
<reference evidence="8" key="1">
    <citation type="journal article" date="2023" name="Science">
        <title>Genome structures resolve the early diversification of teleost fishes.</title>
        <authorList>
            <person name="Parey E."/>
            <person name="Louis A."/>
            <person name="Montfort J."/>
            <person name="Bouchez O."/>
            <person name="Roques C."/>
            <person name="Iampietro C."/>
            <person name="Lluch J."/>
            <person name="Castinel A."/>
            <person name="Donnadieu C."/>
            <person name="Desvignes T."/>
            <person name="Floi Bucao C."/>
            <person name="Jouanno E."/>
            <person name="Wen M."/>
            <person name="Mejri S."/>
            <person name="Dirks R."/>
            <person name="Jansen H."/>
            <person name="Henkel C."/>
            <person name="Chen W.J."/>
            <person name="Zahm M."/>
            <person name="Cabau C."/>
            <person name="Klopp C."/>
            <person name="Thompson A.W."/>
            <person name="Robinson-Rechavi M."/>
            <person name="Braasch I."/>
            <person name="Lecointre G."/>
            <person name="Bobe J."/>
            <person name="Postlethwait J.H."/>
            <person name="Berthelot C."/>
            <person name="Roest Crollius H."/>
            <person name="Guiguen Y."/>
        </authorList>
    </citation>
    <scope>NUCLEOTIDE SEQUENCE</scope>
    <source>
        <strain evidence="8">NC1722</strain>
    </source>
</reference>
<dbReference type="GO" id="GO:0005576">
    <property type="term" value="C:extracellular region"/>
    <property type="evidence" value="ECO:0007669"/>
    <property type="project" value="UniProtKB-SubCell"/>
</dbReference>
<evidence type="ECO:0000256" key="1">
    <source>
        <dbReference type="ARBA" id="ARBA00004613"/>
    </source>
</evidence>
<dbReference type="EMBL" id="JAINUG010000161">
    <property type="protein sequence ID" value="KAJ8391183.1"/>
    <property type="molecule type" value="Genomic_DNA"/>
</dbReference>
<dbReference type="SUPFAM" id="SSF89890">
    <property type="entry name" value="Proguanylin"/>
    <property type="match status" value="1"/>
</dbReference>
<comment type="function">
    <text evidence="6">Endogenous activator of intestinal guanylate cyclase. It stimulates this enzyme through the same receptor binding region as the heat-stable enterotoxins. May be a potent physiological regulator of intestinal fluid and electrolyte transport. May be an autocrine/paracrine regulator of intestinal salt and water transport.</text>
</comment>
<comment type="similarity">
    <text evidence="2">Belongs to the guanylin family.</text>
</comment>
<dbReference type="GO" id="GO:0030250">
    <property type="term" value="F:guanylate cyclase activator activity"/>
    <property type="evidence" value="ECO:0007669"/>
    <property type="project" value="InterPro"/>
</dbReference>
<accession>A0AAD7WC25</accession>
<organism evidence="8 9">
    <name type="scientific">Aldrovandia affinis</name>
    <dbReference type="NCBI Taxonomy" id="143900"/>
    <lineage>
        <taxon>Eukaryota</taxon>
        <taxon>Metazoa</taxon>
        <taxon>Chordata</taxon>
        <taxon>Craniata</taxon>
        <taxon>Vertebrata</taxon>
        <taxon>Euteleostomi</taxon>
        <taxon>Actinopterygii</taxon>
        <taxon>Neopterygii</taxon>
        <taxon>Teleostei</taxon>
        <taxon>Notacanthiformes</taxon>
        <taxon>Halosauridae</taxon>
        <taxon>Aldrovandia</taxon>
    </lineage>
</organism>
<comment type="subcellular location">
    <subcellularLocation>
        <location evidence="1">Secreted</location>
    </subcellularLocation>
</comment>
<evidence type="ECO:0000256" key="2">
    <source>
        <dbReference type="ARBA" id="ARBA00009883"/>
    </source>
</evidence>
<keyword evidence="4" id="KW-0732">Signal</keyword>
<dbReference type="PANTHER" id="PTHR11318">
    <property type="entry name" value="GUANYLIN FAMILY MEMBER"/>
    <property type="match status" value="1"/>
</dbReference>
<protein>
    <recommendedName>
        <fullName evidence="7">Guanylate cyclase activator 2B</fullName>
    </recommendedName>
</protein>
<evidence type="ECO:0000256" key="5">
    <source>
        <dbReference type="ARBA" id="ARBA00023157"/>
    </source>
</evidence>
<evidence type="ECO:0000313" key="8">
    <source>
        <dbReference type="EMBL" id="KAJ8391183.1"/>
    </source>
</evidence>
<comment type="caution">
    <text evidence="8">The sequence shown here is derived from an EMBL/GenBank/DDBJ whole genome shotgun (WGS) entry which is preliminary data.</text>
</comment>
<evidence type="ECO:0000256" key="4">
    <source>
        <dbReference type="ARBA" id="ARBA00022729"/>
    </source>
</evidence>
<evidence type="ECO:0000256" key="6">
    <source>
        <dbReference type="ARBA" id="ARBA00037765"/>
    </source>
</evidence>
<evidence type="ECO:0000256" key="7">
    <source>
        <dbReference type="ARBA" id="ARBA00041176"/>
    </source>
</evidence>
<dbReference type="InterPro" id="IPR000879">
    <property type="entry name" value="Guanylin"/>
</dbReference>
<dbReference type="PRINTS" id="PR00774">
    <property type="entry name" value="GUANYLIN"/>
</dbReference>
<keyword evidence="3" id="KW-0964">Secreted</keyword>
<sequence>MHAIRLPHPRGGHTDVEALQILMLLPGSGAGVRKDETGIKGDIALLLLVHPTTLAISLPLERESSVNTNAQAYASLKAGHVSCGRRQTTSTTMTAVMTMAPFPHASEGLLLGDNAGTVRRGVTFRPGIDDILKQADKVRKDQETLRQFMLPPPCPSAPPQKFGRQETRLPQTLDWCVGPPLTSSSILRSVTDGDFSFSLEAVKILKSLLQASASSTPNPPNIGMPAVCANPSLPVEFLAVCQGEAAGVVFERLGALSYVKVDIITPPDPCEICANAACTGC</sequence>
<dbReference type="AlphaFoldDB" id="A0AAD7WC25"/>
<dbReference type="Proteomes" id="UP001221898">
    <property type="component" value="Unassembled WGS sequence"/>
</dbReference>
<keyword evidence="9" id="KW-1185">Reference proteome</keyword>
<gene>
    <name evidence="8" type="ORF">AAFF_G00096120</name>
</gene>
<evidence type="ECO:0000313" key="9">
    <source>
        <dbReference type="Proteomes" id="UP001221898"/>
    </source>
</evidence>
<keyword evidence="5" id="KW-1015">Disulfide bond</keyword>
<dbReference type="InterPro" id="IPR036382">
    <property type="entry name" value="Guanylin_sf"/>
</dbReference>
<name>A0AAD7WC25_9TELE</name>